<keyword evidence="2" id="KW-1185">Reference proteome</keyword>
<dbReference type="RefSeq" id="WP_068280906.1">
    <property type="nucleotide sequence ID" value="NZ_CP014873.1"/>
</dbReference>
<evidence type="ECO:0000313" key="1">
    <source>
        <dbReference type="EMBL" id="ANK62578.1"/>
    </source>
</evidence>
<organism evidence="1 2">
    <name type="scientific">Loigolactobacillus backii</name>
    <dbReference type="NCBI Taxonomy" id="375175"/>
    <lineage>
        <taxon>Bacteria</taxon>
        <taxon>Bacillati</taxon>
        <taxon>Bacillota</taxon>
        <taxon>Bacilli</taxon>
        <taxon>Lactobacillales</taxon>
        <taxon>Lactobacillaceae</taxon>
        <taxon>Loigolactobacillus</taxon>
    </lineage>
</organism>
<accession>A0A192H2S3</accession>
<sequence length="59" mass="6603">MADTNEKQIAADLTKAWLAQFNNQDDQHKIAPETVASTYKFLEDVVTGTIQPQQGPQEQ</sequence>
<dbReference type="GeneID" id="42982041"/>
<name>A0A192H2S3_9LACO</name>
<dbReference type="Proteomes" id="UP000078582">
    <property type="component" value="Chromosome"/>
</dbReference>
<dbReference type="AlphaFoldDB" id="A0A192H2S3"/>
<proteinExistence type="predicted"/>
<dbReference type="EMBL" id="CP014873">
    <property type="protein sequence ID" value="ANK62578.1"/>
    <property type="molecule type" value="Genomic_DNA"/>
</dbReference>
<reference evidence="1 2" key="1">
    <citation type="submission" date="2016-03" db="EMBL/GenBank/DDBJ databases">
        <title>Pediococcus and Lactobacillus from brewery environment - whole genome sequencing and assembly.</title>
        <authorList>
            <person name="Behr J."/>
            <person name="Geissler A.J."/>
            <person name="Vogel R.F."/>
        </authorList>
    </citation>
    <scope>NUCLEOTIDE SEQUENCE [LARGE SCALE GENOMIC DNA]</scope>
    <source>
        <strain evidence="1 2">TMW 1.1989</strain>
    </source>
</reference>
<evidence type="ECO:0000313" key="2">
    <source>
        <dbReference type="Proteomes" id="UP000078582"/>
    </source>
</evidence>
<protein>
    <submittedName>
        <fullName evidence="1">Uncharacterized protein</fullName>
    </submittedName>
</protein>
<gene>
    <name evidence="1" type="ORF">AYR53_07225</name>
</gene>